<dbReference type="InterPro" id="IPR009100">
    <property type="entry name" value="AcylCoA_DH/oxidase_NM_dom_sf"/>
</dbReference>
<keyword evidence="4 6" id="KW-0274">FAD</keyword>
<evidence type="ECO:0000256" key="1">
    <source>
        <dbReference type="ARBA" id="ARBA00001974"/>
    </source>
</evidence>
<feature type="domain" description="Acyl-CoA oxidase/dehydrogenase middle" evidence="8">
    <location>
        <begin position="124"/>
        <end position="214"/>
    </location>
</feature>
<dbReference type="GO" id="GO:0050660">
    <property type="term" value="F:flavin adenine dinucleotide binding"/>
    <property type="evidence" value="ECO:0007669"/>
    <property type="project" value="InterPro"/>
</dbReference>
<name>A0AAP3XS65_9PROT</name>
<evidence type="ECO:0000313" key="11">
    <source>
        <dbReference type="Proteomes" id="UP001301140"/>
    </source>
</evidence>
<comment type="similarity">
    <text evidence="2 6">Belongs to the acyl-CoA dehydrogenase family.</text>
</comment>
<dbReference type="PANTHER" id="PTHR43884">
    <property type="entry name" value="ACYL-COA DEHYDROGENASE"/>
    <property type="match status" value="1"/>
</dbReference>
<gene>
    <name evidence="10" type="ORF">PZ740_11310</name>
</gene>
<feature type="domain" description="Acyl-CoA dehydrogenase/oxidase C-terminal" evidence="7">
    <location>
        <begin position="226"/>
        <end position="375"/>
    </location>
</feature>
<dbReference type="Gene3D" id="1.20.140.10">
    <property type="entry name" value="Butyryl-CoA Dehydrogenase, subunit A, domain 3"/>
    <property type="match status" value="1"/>
</dbReference>
<evidence type="ECO:0000259" key="9">
    <source>
        <dbReference type="Pfam" id="PF02771"/>
    </source>
</evidence>
<evidence type="ECO:0000256" key="2">
    <source>
        <dbReference type="ARBA" id="ARBA00009347"/>
    </source>
</evidence>
<dbReference type="FunFam" id="1.20.140.10:FF:000001">
    <property type="entry name" value="Acyl-CoA dehydrogenase"/>
    <property type="match status" value="1"/>
</dbReference>
<dbReference type="SUPFAM" id="SSF56645">
    <property type="entry name" value="Acyl-CoA dehydrogenase NM domain-like"/>
    <property type="match status" value="1"/>
</dbReference>
<evidence type="ECO:0000256" key="3">
    <source>
        <dbReference type="ARBA" id="ARBA00022630"/>
    </source>
</evidence>
<dbReference type="EMBL" id="JARGEQ010000102">
    <property type="protein sequence ID" value="MDF1586965.1"/>
    <property type="molecule type" value="Genomic_DNA"/>
</dbReference>
<protein>
    <submittedName>
        <fullName evidence="10">Acyl-CoA/acyl-ACP dehydrogenase</fullName>
    </submittedName>
</protein>
<evidence type="ECO:0000256" key="6">
    <source>
        <dbReference type="RuleBase" id="RU362125"/>
    </source>
</evidence>
<dbReference type="Pfam" id="PF02770">
    <property type="entry name" value="Acyl-CoA_dh_M"/>
    <property type="match status" value="1"/>
</dbReference>
<evidence type="ECO:0000256" key="5">
    <source>
        <dbReference type="ARBA" id="ARBA00023002"/>
    </source>
</evidence>
<keyword evidence="5 6" id="KW-0560">Oxidoreductase</keyword>
<evidence type="ECO:0000259" key="7">
    <source>
        <dbReference type="Pfam" id="PF00441"/>
    </source>
</evidence>
<dbReference type="PANTHER" id="PTHR43884:SF12">
    <property type="entry name" value="ISOVALERYL-COA DEHYDROGENASE, MITOCHONDRIAL-RELATED"/>
    <property type="match status" value="1"/>
</dbReference>
<evidence type="ECO:0000259" key="8">
    <source>
        <dbReference type="Pfam" id="PF02770"/>
    </source>
</evidence>
<dbReference type="InterPro" id="IPR013786">
    <property type="entry name" value="AcylCoA_DH/ox_N"/>
</dbReference>
<dbReference type="Proteomes" id="UP001301140">
    <property type="component" value="Unassembled WGS sequence"/>
</dbReference>
<organism evidence="10 11">
    <name type="scientific">Marinimicrococcus flavescens</name>
    <dbReference type="NCBI Taxonomy" id="3031815"/>
    <lineage>
        <taxon>Bacteria</taxon>
        <taxon>Pseudomonadati</taxon>
        <taxon>Pseudomonadota</taxon>
        <taxon>Alphaproteobacteria</taxon>
        <taxon>Geminicoccales</taxon>
        <taxon>Geminicoccaceae</taxon>
        <taxon>Marinimicrococcus</taxon>
    </lineage>
</organism>
<dbReference type="InterPro" id="IPR037069">
    <property type="entry name" value="AcylCoA_DH/ox_N_sf"/>
</dbReference>
<dbReference type="Pfam" id="PF02771">
    <property type="entry name" value="Acyl-CoA_dh_N"/>
    <property type="match status" value="1"/>
</dbReference>
<evidence type="ECO:0000256" key="4">
    <source>
        <dbReference type="ARBA" id="ARBA00022827"/>
    </source>
</evidence>
<comment type="caution">
    <text evidence="10">The sequence shown here is derived from an EMBL/GenBank/DDBJ whole genome shotgun (WGS) entry which is preliminary data.</text>
</comment>
<comment type="cofactor">
    <cofactor evidence="1 6">
        <name>FAD</name>
        <dbReference type="ChEBI" id="CHEBI:57692"/>
    </cofactor>
</comment>
<dbReference type="SUPFAM" id="SSF47203">
    <property type="entry name" value="Acyl-CoA dehydrogenase C-terminal domain-like"/>
    <property type="match status" value="1"/>
</dbReference>
<accession>A0AAP3XS65</accession>
<dbReference type="InterPro" id="IPR036250">
    <property type="entry name" value="AcylCo_DH-like_C"/>
</dbReference>
<dbReference type="InterPro" id="IPR006089">
    <property type="entry name" value="Acyl-CoA_DH_CS"/>
</dbReference>
<dbReference type="InterPro" id="IPR009075">
    <property type="entry name" value="AcylCo_DH/oxidase_C"/>
</dbReference>
<dbReference type="InterPro" id="IPR006091">
    <property type="entry name" value="Acyl-CoA_Oxase/DH_mid-dom"/>
</dbReference>
<feature type="domain" description="Acyl-CoA dehydrogenase/oxidase N-terminal" evidence="9">
    <location>
        <begin position="6"/>
        <end position="120"/>
    </location>
</feature>
<proteinExistence type="inferred from homology"/>
<reference evidence="10 11" key="1">
    <citation type="submission" date="2023-03" db="EMBL/GenBank/DDBJ databases">
        <title>YIM 152171 draft genome.</title>
        <authorList>
            <person name="Yang Z."/>
        </authorList>
    </citation>
    <scope>NUCLEOTIDE SEQUENCE [LARGE SCALE GENOMIC DNA]</scope>
    <source>
        <strain evidence="10 11">YIM 152171</strain>
    </source>
</reference>
<dbReference type="GO" id="GO:0003995">
    <property type="term" value="F:acyl-CoA dehydrogenase activity"/>
    <property type="evidence" value="ECO:0007669"/>
    <property type="project" value="InterPro"/>
</dbReference>
<dbReference type="RefSeq" id="WP_327789386.1">
    <property type="nucleotide sequence ID" value="NZ_JARGEQ010000102.1"/>
</dbReference>
<dbReference type="InterPro" id="IPR046373">
    <property type="entry name" value="Acyl-CoA_Oxase/DH_mid-dom_sf"/>
</dbReference>
<dbReference type="Gene3D" id="1.10.540.10">
    <property type="entry name" value="Acyl-CoA dehydrogenase/oxidase, N-terminal domain"/>
    <property type="match status" value="1"/>
</dbReference>
<dbReference type="PROSITE" id="PS00072">
    <property type="entry name" value="ACYL_COA_DH_1"/>
    <property type="match status" value="1"/>
</dbReference>
<evidence type="ECO:0000313" key="10">
    <source>
        <dbReference type="EMBL" id="MDF1586965.1"/>
    </source>
</evidence>
<dbReference type="Pfam" id="PF00441">
    <property type="entry name" value="Acyl-CoA_dh_1"/>
    <property type="match status" value="1"/>
</dbReference>
<keyword evidence="3 6" id="KW-0285">Flavoprotein</keyword>
<dbReference type="AlphaFoldDB" id="A0AAP3XS65"/>
<sequence>MNFEPSEEQAAAIDAWNRYLERDIRPRVEPYRDQMIPKALARELLAATGPYGVGAGWVAEEDGGLGLDFVTSGLLYEELARVSPDVAGLAFVNEGAALKLARVGTPAQKERYLARLLAGELIGCSAISEPGAGSDVRGMRARAVRDGDVYRLSGEKSWISNASIADLVVAVVRTEENEFSMFLLDRDEHRFETREIDKLGLNGWSLGQIFLDGVVVPASSMLGPPGEGLRESMKGFERSRCFISLLGLGIARAALDDSIAYARERTQFGKPIAGHQLVQDLIAEMATLLEASRLMVFRSLALMDKGGKHNMKAAMAKSFATEAVVRIASSAVQVHGAAGIAREYGIERHLRNARMLTIPDGTTQINRLIIGRELLGTAAFA</sequence>
<keyword evidence="11" id="KW-1185">Reference proteome</keyword>
<dbReference type="Gene3D" id="2.40.110.10">
    <property type="entry name" value="Butyryl-CoA Dehydrogenase, subunit A, domain 2"/>
    <property type="match status" value="1"/>
</dbReference>